<evidence type="ECO:0000259" key="4">
    <source>
        <dbReference type="PROSITE" id="PS51898"/>
    </source>
</evidence>
<dbReference type="GO" id="GO:0003677">
    <property type="term" value="F:DNA binding"/>
    <property type="evidence" value="ECO:0007669"/>
    <property type="project" value="UniProtKB-KW"/>
</dbReference>
<dbReference type="InterPro" id="IPR013762">
    <property type="entry name" value="Integrase-like_cat_sf"/>
</dbReference>
<keyword evidence="3" id="KW-0233">DNA recombination</keyword>
<evidence type="ECO:0000256" key="2">
    <source>
        <dbReference type="ARBA" id="ARBA00023125"/>
    </source>
</evidence>
<dbReference type="GO" id="GO:0006310">
    <property type="term" value="P:DNA recombination"/>
    <property type="evidence" value="ECO:0007669"/>
    <property type="project" value="UniProtKB-KW"/>
</dbReference>
<dbReference type="Pfam" id="PF13102">
    <property type="entry name" value="Phage_int_SAM_5"/>
    <property type="match status" value="1"/>
</dbReference>
<dbReference type="InterPro" id="IPR035386">
    <property type="entry name" value="Arm-DNA-bind_5"/>
</dbReference>
<dbReference type="AlphaFoldDB" id="A0A316WC55"/>
<dbReference type="SUPFAM" id="SSF56349">
    <property type="entry name" value="DNA breaking-rejoining enzymes"/>
    <property type="match status" value="1"/>
</dbReference>
<name>A0A316WC55_9FLAO</name>
<reference evidence="5 6" key="1">
    <citation type="submission" date="2018-04" db="EMBL/GenBank/DDBJ databases">
        <title>Chryseobacterium oncorhynchi 701B-08T from rainbow trout, and Chryseobacterium viscerum 687B-08T from diseased fish.</title>
        <authorList>
            <person name="Jeong J.-J."/>
            <person name="Lee Y.J."/>
            <person name="Pathiraja D."/>
            <person name="Park B."/>
            <person name="Choi I.-G."/>
            <person name="Kim K.D."/>
        </authorList>
    </citation>
    <scope>NUCLEOTIDE SEQUENCE [LARGE SCALE GENOMIC DNA]</scope>
    <source>
        <strain evidence="5 6">687B-08</strain>
    </source>
</reference>
<protein>
    <submittedName>
        <fullName evidence="5">Site-specific integrase</fullName>
    </submittedName>
</protein>
<dbReference type="Gene3D" id="1.10.443.10">
    <property type="entry name" value="Intergrase catalytic core"/>
    <property type="match status" value="1"/>
</dbReference>
<organism evidence="5 6">
    <name type="scientific">Chryseobacterium viscerum</name>
    <dbReference type="NCBI Taxonomy" id="1037377"/>
    <lineage>
        <taxon>Bacteria</taxon>
        <taxon>Pseudomonadati</taxon>
        <taxon>Bacteroidota</taxon>
        <taxon>Flavobacteriia</taxon>
        <taxon>Flavobacteriales</taxon>
        <taxon>Weeksellaceae</taxon>
        <taxon>Chryseobacterium group</taxon>
        <taxon>Chryseobacterium</taxon>
    </lineage>
</organism>
<evidence type="ECO:0000256" key="1">
    <source>
        <dbReference type="ARBA" id="ARBA00008857"/>
    </source>
</evidence>
<gene>
    <name evidence="5" type="ORF">C1634_021345</name>
</gene>
<proteinExistence type="inferred from homology"/>
<dbReference type="PANTHER" id="PTHR30349">
    <property type="entry name" value="PHAGE INTEGRASE-RELATED"/>
    <property type="match status" value="1"/>
</dbReference>
<dbReference type="Proteomes" id="UP000236413">
    <property type="component" value="Unassembled WGS sequence"/>
</dbReference>
<dbReference type="EMBL" id="PPEG02000010">
    <property type="protein sequence ID" value="PWN58609.1"/>
    <property type="molecule type" value="Genomic_DNA"/>
</dbReference>
<dbReference type="PANTHER" id="PTHR30349:SF64">
    <property type="entry name" value="PROPHAGE INTEGRASE INTD-RELATED"/>
    <property type="match status" value="1"/>
</dbReference>
<comment type="caution">
    <text evidence="5">The sequence shown here is derived from an EMBL/GenBank/DDBJ whole genome shotgun (WGS) entry which is preliminary data.</text>
</comment>
<dbReference type="PROSITE" id="PS51898">
    <property type="entry name" value="TYR_RECOMBINASE"/>
    <property type="match status" value="1"/>
</dbReference>
<dbReference type="Gene3D" id="1.10.150.130">
    <property type="match status" value="1"/>
</dbReference>
<accession>A0A316WC55</accession>
<dbReference type="InterPro" id="IPR011010">
    <property type="entry name" value="DNA_brk_join_enz"/>
</dbReference>
<evidence type="ECO:0000313" key="5">
    <source>
        <dbReference type="EMBL" id="PWN58609.1"/>
    </source>
</evidence>
<dbReference type="InterPro" id="IPR050090">
    <property type="entry name" value="Tyrosine_recombinase_XerCD"/>
</dbReference>
<dbReference type="InterPro" id="IPR010998">
    <property type="entry name" value="Integrase_recombinase_N"/>
</dbReference>
<dbReference type="GO" id="GO:0015074">
    <property type="term" value="P:DNA integration"/>
    <property type="evidence" value="ECO:0007669"/>
    <property type="project" value="InterPro"/>
</dbReference>
<dbReference type="InterPro" id="IPR025269">
    <property type="entry name" value="SAM-like_dom"/>
</dbReference>
<feature type="domain" description="Tyr recombinase" evidence="4">
    <location>
        <begin position="221"/>
        <end position="395"/>
    </location>
</feature>
<comment type="similarity">
    <text evidence="1">Belongs to the 'phage' integrase family.</text>
</comment>
<dbReference type="Pfam" id="PF17293">
    <property type="entry name" value="Arm-DNA-bind_5"/>
    <property type="match status" value="1"/>
</dbReference>
<sequence length="403" mass="47771">MNTMKLSILFLLRKNKINAKGSCPIECRITLDKERKPFATGLFINPKYWDSKQQKTKPPNEEHNYINNQLSLIKNKINQAFLLLQLQDENFNVDDIYRQYRGETLVKDYSLLEYYKLYLERLKKLIGIDIKQPTYNKFEYIKDDLEEFIRFKFKKSDIKLKDLDFDFISEFEYYSKTELKHSQITINKAIQRIKKVVKKAVSQKHIESNPFEEHTPKKVHPKIIFLTQKELNQLENHTFQSEILNKIKDCYLFCCYTGLAYKEMFELRKRDLITKPDGITWIYKERGKTGRNFSVPLILPKALAVIAKYSSESEYLLPRVSNQYFNRLLKEIASTLEISKNLTHHTARKTFASTVLLSNDIPMEVISKLLGHSKINTTQEYYAEIMPEKLSLHLRELEKKLNH</sequence>
<dbReference type="CDD" id="cd01185">
    <property type="entry name" value="INTN1_C_like"/>
    <property type="match status" value="1"/>
</dbReference>
<keyword evidence="2" id="KW-0238">DNA-binding</keyword>
<evidence type="ECO:0000313" key="6">
    <source>
        <dbReference type="Proteomes" id="UP000236413"/>
    </source>
</evidence>
<evidence type="ECO:0000256" key="3">
    <source>
        <dbReference type="ARBA" id="ARBA00023172"/>
    </source>
</evidence>
<dbReference type="Pfam" id="PF00589">
    <property type="entry name" value="Phage_integrase"/>
    <property type="match status" value="1"/>
</dbReference>
<dbReference type="InterPro" id="IPR002104">
    <property type="entry name" value="Integrase_catalytic"/>
</dbReference>